<dbReference type="EMBL" id="JBJKTR010000004">
    <property type="protein sequence ID" value="KAL3369970.1"/>
    <property type="molecule type" value="Genomic_DNA"/>
</dbReference>
<gene>
    <name evidence="2" type="ORF">AABB24_007139</name>
    <name evidence="3" type="ORF">AABB24_007142</name>
</gene>
<keyword evidence="4" id="KW-1185">Reference proteome</keyword>
<dbReference type="CDD" id="cd07816">
    <property type="entry name" value="Bet_v1-like"/>
    <property type="match status" value="1"/>
</dbReference>
<dbReference type="PANTHER" id="PTHR31907">
    <property type="entry name" value="MLP-LIKE PROTEIN 423"/>
    <property type="match status" value="1"/>
</dbReference>
<name>A0ABD2UMG0_9SOLN</name>
<dbReference type="Proteomes" id="UP001627284">
    <property type="component" value="Unassembled WGS sequence"/>
</dbReference>
<comment type="caution">
    <text evidence="2">The sequence shown here is derived from an EMBL/GenBank/DDBJ whole genome shotgun (WGS) entry which is preliminary data.</text>
</comment>
<protein>
    <recommendedName>
        <fullName evidence="1">Bet v I/Major latex protein domain-containing protein</fullName>
    </recommendedName>
</protein>
<reference evidence="2 4" key="1">
    <citation type="submission" date="2024-05" db="EMBL/GenBank/DDBJ databases">
        <title>De novo assembly of an allotetraploid wild potato.</title>
        <authorList>
            <person name="Hosaka A.J."/>
        </authorList>
    </citation>
    <scope>NUCLEOTIDE SEQUENCE [LARGE SCALE GENOMIC DNA]</scope>
    <source>
        <tissue evidence="2">Young leaves</tissue>
    </source>
</reference>
<accession>A0ABD2UMG0</accession>
<feature type="domain" description="Bet v I/Major latex protein" evidence="1">
    <location>
        <begin position="12"/>
        <end position="156"/>
    </location>
</feature>
<organism evidence="2 4">
    <name type="scientific">Solanum stoloniferum</name>
    <dbReference type="NCBI Taxonomy" id="62892"/>
    <lineage>
        <taxon>Eukaryota</taxon>
        <taxon>Viridiplantae</taxon>
        <taxon>Streptophyta</taxon>
        <taxon>Embryophyta</taxon>
        <taxon>Tracheophyta</taxon>
        <taxon>Spermatophyta</taxon>
        <taxon>Magnoliopsida</taxon>
        <taxon>eudicotyledons</taxon>
        <taxon>Gunneridae</taxon>
        <taxon>Pentapetalae</taxon>
        <taxon>asterids</taxon>
        <taxon>lamiids</taxon>
        <taxon>Solanales</taxon>
        <taxon>Solanaceae</taxon>
        <taxon>Solanoideae</taxon>
        <taxon>Solaneae</taxon>
        <taxon>Solanum</taxon>
    </lineage>
</organism>
<dbReference type="SUPFAM" id="SSF55961">
    <property type="entry name" value="Bet v1-like"/>
    <property type="match status" value="1"/>
</dbReference>
<dbReference type="InterPro" id="IPR051761">
    <property type="entry name" value="MLP-like_ligand-binding"/>
</dbReference>
<dbReference type="EMBL" id="JBJKTR010000004">
    <property type="protein sequence ID" value="KAL3369967.1"/>
    <property type="molecule type" value="Genomic_DNA"/>
</dbReference>
<evidence type="ECO:0000259" key="1">
    <source>
        <dbReference type="SMART" id="SM01037"/>
    </source>
</evidence>
<dbReference type="InterPro" id="IPR000916">
    <property type="entry name" value="Bet_v_I/MLP"/>
</dbReference>
<evidence type="ECO:0000313" key="4">
    <source>
        <dbReference type="Proteomes" id="UP001627284"/>
    </source>
</evidence>
<feature type="non-terminal residue" evidence="2">
    <location>
        <position position="1"/>
    </location>
</feature>
<evidence type="ECO:0000313" key="3">
    <source>
        <dbReference type="EMBL" id="KAL3369970.1"/>
    </source>
</evidence>
<dbReference type="SMART" id="SM01037">
    <property type="entry name" value="Bet_v_1"/>
    <property type="match status" value="1"/>
</dbReference>
<dbReference type="Gene3D" id="3.30.530.20">
    <property type="match status" value="1"/>
</dbReference>
<dbReference type="AlphaFoldDB" id="A0ABD2UMG0"/>
<sequence>FQNFLLSKKNMGLKGKLISSVEVKCGGHLVHDIFHAKTHHISNLSPSKVKSFEIHEGEAIDVGSIVEWTYSDDGKDKTLKQVIEAVDHETKTITWKVIGGDLLELYDSFTIITSCDHHWTTWTFLYEKKTEDTPEPLVLLALLLHVTKEIENHLLK</sequence>
<dbReference type="Pfam" id="PF00407">
    <property type="entry name" value="Bet_v_1"/>
    <property type="match status" value="1"/>
</dbReference>
<proteinExistence type="predicted"/>
<dbReference type="InterPro" id="IPR023393">
    <property type="entry name" value="START-like_dom_sf"/>
</dbReference>
<evidence type="ECO:0000313" key="2">
    <source>
        <dbReference type="EMBL" id="KAL3369967.1"/>
    </source>
</evidence>